<dbReference type="EC" id="2.7.13.3" evidence="2"/>
<dbReference type="AlphaFoldDB" id="A0A512IWN3"/>
<dbReference type="PANTHER" id="PTHR43304">
    <property type="entry name" value="PHYTOCHROME-LIKE PROTEIN CPH1"/>
    <property type="match status" value="1"/>
</dbReference>
<comment type="catalytic activity">
    <reaction evidence="1">
        <text>ATP + protein L-histidine = ADP + protein N-phospho-L-histidine.</text>
        <dbReference type="EC" id="2.7.13.3"/>
    </reaction>
</comment>
<dbReference type="Gene3D" id="2.10.70.100">
    <property type="match status" value="1"/>
</dbReference>
<dbReference type="PROSITE" id="PS50113">
    <property type="entry name" value="PAC"/>
    <property type="match status" value="1"/>
</dbReference>
<feature type="domain" description="PAC" evidence="6">
    <location>
        <begin position="133"/>
        <end position="185"/>
    </location>
</feature>
<protein>
    <recommendedName>
        <fullName evidence="2">histidine kinase</fullName>
        <ecNumber evidence="2">2.7.13.3</ecNumber>
    </recommendedName>
</protein>
<dbReference type="CDD" id="cd00130">
    <property type="entry name" value="PAS"/>
    <property type="match status" value="1"/>
</dbReference>
<keyword evidence="4" id="KW-0808">Transferase</keyword>
<dbReference type="EMBL" id="BJZU01000003">
    <property type="protein sequence ID" value="GEP02138.1"/>
    <property type="molecule type" value="Genomic_DNA"/>
</dbReference>
<name>A0A512IWN3_9HYPH</name>
<reference evidence="10" key="2">
    <citation type="journal article" date="2019" name="Int. J. Syst. Evol. Microbiol.">
        <title>The Global Catalogue of Microorganisms (GCM) 10K type strain sequencing project: providing services to taxonomists for standard genome sequencing and annotation.</title>
        <authorList>
            <consortium name="The Broad Institute Genomics Platform"/>
            <consortium name="The Broad Institute Genome Sequencing Center for Infectious Disease"/>
            <person name="Wu L."/>
            <person name="Ma J."/>
        </authorList>
    </citation>
    <scope>NUCLEOTIDE SEQUENCE [LARGE SCALE GENOMIC DNA]</scope>
    <source>
        <strain evidence="10">NBRC 107715</strain>
    </source>
</reference>
<evidence type="ECO:0000256" key="2">
    <source>
        <dbReference type="ARBA" id="ARBA00012438"/>
    </source>
</evidence>
<reference evidence="7 9" key="3">
    <citation type="submission" date="2019-07" db="EMBL/GenBank/DDBJ databases">
        <title>Whole genome shotgun sequence of Methylobacterium oxalidis NBRC 107715.</title>
        <authorList>
            <person name="Hosoyama A."/>
            <person name="Uohara A."/>
            <person name="Ohji S."/>
            <person name="Ichikawa N."/>
        </authorList>
    </citation>
    <scope>NUCLEOTIDE SEQUENCE [LARGE SCALE GENOMIC DNA]</scope>
    <source>
        <strain evidence="7 9">NBRC 107715</strain>
    </source>
</reference>
<comment type="caution">
    <text evidence="7">The sequence shown here is derived from an EMBL/GenBank/DDBJ whole genome shotgun (WGS) entry which is preliminary data.</text>
</comment>
<dbReference type="PANTHER" id="PTHR43304:SF1">
    <property type="entry name" value="PAC DOMAIN-CONTAINING PROTEIN"/>
    <property type="match status" value="1"/>
</dbReference>
<dbReference type="EMBL" id="BSPK01000004">
    <property type="protein sequence ID" value="GLS62083.1"/>
    <property type="molecule type" value="Genomic_DNA"/>
</dbReference>
<keyword evidence="3" id="KW-0597">Phosphoprotein</keyword>
<keyword evidence="5" id="KW-0418">Kinase</keyword>
<evidence type="ECO:0000313" key="9">
    <source>
        <dbReference type="Proteomes" id="UP000321960"/>
    </source>
</evidence>
<evidence type="ECO:0000256" key="4">
    <source>
        <dbReference type="ARBA" id="ARBA00022679"/>
    </source>
</evidence>
<evidence type="ECO:0000313" key="7">
    <source>
        <dbReference type="EMBL" id="GEP02138.1"/>
    </source>
</evidence>
<dbReference type="SUPFAM" id="SSF47413">
    <property type="entry name" value="lambda repressor-like DNA-binding domains"/>
    <property type="match status" value="1"/>
</dbReference>
<dbReference type="Gene3D" id="3.30.450.20">
    <property type="entry name" value="PAS domain"/>
    <property type="match status" value="1"/>
</dbReference>
<reference evidence="8" key="4">
    <citation type="submission" date="2023-01" db="EMBL/GenBank/DDBJ databases">
        <title>Draft genome sequence of Methylobacterium oxalidis strain NBRC 107715.</title>
        <authorList>
            <person name="Sun Q."/>
            <person name="Mori K."/>
        </authorList>
    </citation>
    <scope>NUCLEOTIDE SEQUENCE</scope>
    <source>
        <strain evidence="8">NBRC 107715</strain>
    </source>
</reference>
<dbReference type="Proteomes" id="UP000321960">
    <property type="component" value="Unassembled WGS sequence"/>
</dbReference>
<organism evidence="7 9">
    <name type="scientific">Methylobacterium oxalidis</name>
    <dbReference type="NCBI Taxonomy" id="944322"/>
    <lineage>
        <taxon>Bacteria</taxon>
        <taxon>Pseudomonadati</taxon>
        <taxon>Pseudomonadota</taxon>
        <taxon>Alphaproteobacteria</taxon>
        <taxon>Hyphomicrobiales</taxon>
        <taxon>Methylobacteriaceae</taxon>
        <taxon>Methylobacterium</taxon>
    </lineage>
</organism>
<dbReference type="Gene3D" id="1.10.260.40">
    <property type="entry name" value="lambda repressor-like DNA-binding domains"/>
    <property type="match status" value="1"/>
</dbReference>
<dbReference type="OrthoDB" id="3782725at2"/>
<dbReference type="GO" id="GO:0004673">
    <property type="term" value="F:protein histidine kinase activity"/>
    <property type="evidence" value="ECO:0007669"/>
    <property type="project" value="UniProtKB-EC"/>
</dbReference>
<evidence type="ECO:0000259" key="6">
    <source>
        <dbReference type="PROSITE" id="PS50113"/>
    </source>
</evidence>
<keyword evidence="10" id="KW-1185">Reference proteome</keyword>
<accession>A0A512IWN3</accession>
<dbReference type="InterPro" id="IPR010982">
    <property type="entry name" value="Lambda_DNA-bd_dom_sf"/>
</dbReference>
<dbReference type="InterPro" id="IPR000014">
    <property type="entry name" value="PAS"/>
</dbReference>
<sequence>MARALGKRAPARNLSDYFGYGLPIPYQPPQSRAVRSSRLEALDAAGDRAVNAARLAFSSSEMLRMLEGLGLTGTWSWCFGSGNQTWSLGLHRILGLEPGSVRPSYALFLSLVHPEDRAEIETVADVSREGLLRDHRVRAIRPDGSIRLLSTRGEIYISPTGRPLGAAGTVLDVTEEDRLARAQAAERRRRWAVFEQTRCFQFSRAVEGVFQYPAELLALTGFTQEELVDDGYMRVVPEEREHWRSVGFENWTAGTAYSMTPLVPFADGRRERLMAVMVPVRNAQGKIVEWSNFTRPASGTGAPIWDGALLGLEQAVRGHHLRAARALLCWTMQDLALASGLSYTTTRRLEEDAEAPSAASRHRVIAALRASGIHFTLTNCNQIAVFRR</sequence>
<evidence type="ECO:0000256" key="5">
    <source>
        <dbReference type="ARBA" id="ARBA00022777"/>
    </source>
</evidence>
<evidence type="ECO:0000256" key="1">
    <source>
        <dbReference type="ARBA" id="ARBA00000085"/>
    </source>
</evidence>
<dbReference type="InterPro" id="IPR052162">
    <property type="entry name" value="Sensor_kinase/Photoreceptor"/>
</dbReference>
<evidence type="ECO:0000313" key="8">
    <source>
        <dbReference type="EMBL" id="GLS62083.1"/>
    </source>
</evidence>
<dbReference type="InterPro" id="IPR035965">
    <property type="entry name" value="PAS-like_dom_sf"/>
</dbReference>
<dbReference type="SUPFAM" id="SSF55785">
    <property type="entry name" value="PYP-like sensor domain (PAS domain)"/>
    <property type="match status" value="2"/>
</dbReference>
<dbReference type="InterPro" id="IPR013655">
    <property type="entry name" value="PAS_fold_3"/>
</dbReference>
<evidence type="ECO:0000313" key="10">
    <source>
        <dbReference type="Proteomes" id="UP001156856"/>
    </source>
</evidence>
<proteinExistence type="predicted"/>
<dbReference type="Proteomes" id="UP001156856">
    <property type="component" value="Unassembled WGS sequence"/>
</dbReference>
<dbReference type="Pfam" id="PF08447">
    <property type="entry name" value="PAS_3"/>
    <property type="match status" value="1"/>
</dbReference>
<reference evidence="8" key="1">
    <citation type="journal article" date="2014" name="Int. J. Syst. Evol. Microbiol.">
        <title>Complete genome of a new Firmicutes species belonging to the dominant human colonic microbiota ('Ruminococcus bicirculans') reveals two chromosomes and a selective capacity to utilize plant glucans.</title>
        <authorList>
            <consortium name="NISC Comparative Sequencing Program"/>
            <person name="Wegmann U."/>
            <person name="Louis P."/>
            <person name="Goesmann A."/>
            <person name="Henrissat B."/>
            <person name="Duncan S.H."/>
            <person name="Flint H.J."/>
        </authorList>
    </citation>
    <scope>NUCLEOTIDE SEQUENCE</scope>
    <source>
        <strain evidence="8">NBRC 107715</strain>
    </source>
</reference>
<evidence type="ECO:0000256" key="3">
    <source>
        <dbReference type="ARBA" id="ARBA00022553"/>
    </source>
</evidence>
<dbReference type="GO" id="GO:0003677">
    <property type="term" value="F:DNA binding"/>
    <property type="evidence" value="ECO:0007669"/>
    <property type="project" value="InterPro"/>
</dbReference>
<dbReference type="InterPro" id="IPR000700">
    <property type="entry name" value="PAS-assoc_C"/>
</dbReference>
<gene>
    <name evidence="8" type="ORF">GCM10007888_04640</name>
    <name evidence="7" type="ORF">MOX02_01760</name>
</gene>